<keyword evidence="3" id="KW-0012">Acyltransferase</keyword>
<dbReference type="InterPro" id="IPR023213">
    <property type="entry name" value="CAT-like_dom_sf"/>
</dbReference>
<proteinExistence type="inferred from homology"/>
<dbReference type="EMBL" id="VCAZ01000095">
    <property type="protein sequence ID" value="TSR63317.1"/>
    <property type="molecule type" value="Genomic_DNA"/>
</dbReference>
<feature type="domain" description="Choline/carnitine acyltransferase" evidence="4">
    <location>
        <begin position="164"/>
        <end position="270"/>
    </location>
</feature>
<dbReference type="Gene3D" id="3.30.559.10">
    <property type="entry name" value="Chloramphenicol acetyltransferase-like domain"/>
    <property type="match status" value="3"/>
</dbReference>
<evidence type="ECO:0000259" key="4">
    <source>
        <dbReference type="Pfam" id="PF00755"/>
    </source>
</evidence>
<keyword evidence="6" id="KW-1185">Reference proteome</keyword>
<dbReference type="InterPro" id="IPR042231">
    <property type="entry name" value="Cho/carn_acyl_trans_2"/>
</dbReference>
<name>A0A556V1K5_BAGYA</name>
<dbReference type="Proteomes" id="UP000319801">
    <property type="component" value="Unassembled WGS sequence"/>
</dbReference>
<comment type="caution">
    <text evidence="5">The sequence shown here is derived from an EMBL/GenBank/DDBJ whole genome shotgun (WGS) entry which is preliminary data.</text>
</comment>
<evidence type="ECO:0000256" key="3">
    <source>
        <dbReference type="ARBA" id="ARBA00023315"/>
    </source>
</evidence>
<accession>A0A556V1K5</accession>
<evidence type="ECO:0000313" key="5">
    <source>
        <dbReference type="EMBL" id="TSR63317.1"/>
    </source>
</evidence>
<dbReference type="Gene3D" id="3.30.559.70">
    <property type="entry name" value="Choline/Carnitine o-acyltransferase, domain 2"/>
    <property type="match status" value="2"/>
</dbReference>
<comment type="similarity">
    <text evidence="1">Belongs to the carnitine/choline acetyltransferase family.</text>
</comment>
<evidence type="ECO:0000256" key="2">
    <source>
        <dbReference type="ARBA" id="ARBA00022679"/>
    </source>
</evidence>
<dbReference type="InterPro" id="IPR039551">
    <property type="entry name" value="Cho/carn_acyl_trans"/>
</dbReference>
<gene>
    <name evidence="5" type="ORF">Baya_11993</name>
</gene>
<dbReference type="GO" id="GO:0005777">
    <property type="term" value="C:peroxisome"/>
    <property type="evidence" value="ECO:0007669"/>
    <property type="project" value="TreeGrafter"/>
</dbReference>
<evidence type="ECO:0000256" key="1">
    <source>
        <dbReference type="ARBA" id="ARBA00005232"/>
    </source>
</evidence>
<evidence type="ECO:0000313" key="6">
    <source>
        <dbReference type="Proteomes" id="UP000319801"/>
    </source>
</evidence>
<dbReference type="AlphaFoldDB" id="A0A556V1K5"/>
<dbReference type="OrthoDB" id="240216at2759"/>
<dbReference type="PANTHER" id="PTHR22589:SF47">
    <property type="entry name" value="CHOLINE_CARNITINE ACYLTRANSFERASE DOMAIN-CONTAINING PROTEIN"/>
    <property type="match status" value="1"/>
</dbReference>
<dbReference type="SUPFAM" id="SSF52777">
    <property type="entry name" value="CoA-dependent acyltransferases"/>
    <property type="match status" value="2"/>
</dbReference>
<dbReference type="GO" id="GO:0004092">
    <property type="term" value="F:carnitine O-acetyltransferase activity"/>
    <property type="evidence" value="ECO:0007669"/>
    <property type="project" value="TreeGrafter"/>
</dbReference>
<keyword evidence="2 5" id="KW-0808">Transferase</keyword>
<protein>
    <submittedName>
        <fullName evidence="5">Carnitine O-acetyltransferase</fullName>
    </submittedName>
</protein>
<dbReference type="GO" id="GO:0019254">
    <property type="term" value="P:carnitine metabolic process, CoA-linked"/>
    <property type="evidence" value="ECO:0007669"/>
    <property type="project" value="TreeGrafter"/>
</dbReference>
<reference evidence="5 6" key="1">
    <citation type="journal article" date="2019" name="Genome Biol. Evol.">
        <title>Whole-Genome Sequencing of the Giant Devil Catfish, Bagarius yarrelli.</title>
        <authorList>
            <person name="Jiang W."/>
            <person name="Lv Y."/>
            <person name="Cheng L."/>
            <person name="Yang K."/>
            <person name="Chao B."/>
            <person name="Wang X."/>
            <person name="Li Y."/>
            <person name="Pan X."/>
            <person name="You X."/>
            <person name="Zhang Y."/>
            <person name="Yang J."/>
            <person name="Li J."/>
            <person name="Zhang X."/>
            <person name="Liu S."/>
            <person name="Sun C."/>
            <person name="Yang J."/>
            <person name="Shi Q."/>
        </authorList>
    </citation>
    <scope>NUCLEOTIDE SEQUENCE [LARGE SCALE GENOMIC DNA]</scope>
    <source>
        <strain evidence="5">JWS20170419001</strain>
        <tissue evidence="5">Muscle</tissue>
    </source>
</reference>
<dbReference type="PANTHER" id="PTHR22589">
    <property type="entry name" value="CARNITINE O-ACYLTRANSFERASE"/>
    <property type="match status" value="1"/>
</dbReference>
<feature type="domain" description="Choline/carnitine acyltransferase" evidence="4">
    <location>
        <begin position="294"/>
        <end position="376"/>
    </location>
</feature>
<organism evidence="5 6">
    <name type="scientific">Bagarius yarrelli</name>
    <name type="common">Goonch</name>
    <name type="synonym">Bagrus yarrelli</name>
    <dbReference type="NCBI Taxonomy" id="175774"/>
    <lineage>
        <taxon>Eukaryota</taxon>
        <taxon>Metazoa</taxon>
        <taxon>Chordata</taxon>
        <taxon>Craniata</taxon>
        <taxon>Vertebrata</taxon>
        <taxon>Euteleostomi</taxon>
        <taxon>Actinopterygii</taxon>
        <taxon>Neopterygii</taxon>
        <taxon>Teleostei</taxon>
        <taxon>Ostariophysi</taxon>
        <taxon>Siluriformes</taxon>
        <taxon>Sisoridae</taxon>
        <taxon>Sisorinae</taxon>
        <taxon>Bagarius</taxon>
    </lineage>
</organism>
<dbReference type="Pfam" id="PF00755">
    <property type="entry name" value="Carn_acyltransf"/>
    <property type="match status" value="2"/>
</dbReference>
<dbReference type="InterPro" id="IPR000542">
    <property type="entry name" value="Carn_acyl_trans"/>
</dbReference>
<sequence>MILETLSRANVALRSRIGWVYTQFYQIGWVYTVLHPVHPRYQIRVGLRQVLPDRVGLRPVLPDWGAIYAPVLPDWVGLRPVLPDWVGLRPVLPGLGGFYAQFCQTGWGSTTQFWPDRVGFTPSFARRVGLDQFFADWVGLRPVLPDWVPVRRVHHPSDLPPPQPVPPLAQTLQRYLLALEPLLPPDELQHTRKTVQQFGSAAGLGQRLQRALEKRSKHTHNWISDWWVQWAYLESRQPLAVHSSPAISLPRREFSDWRGQLLYSSRMAAQILHGGGTYSNSGNRWFDKTLQLCLSPNSFIQMAIQLAYYRVHGEVCAACDIASLRMFRGGRTDYIRSPTNQMLKFVQAFDDPALTREVKVELLRDAVEAYSQLTDQVPTNTDSVMCFGPLVPDGYAVCYNPQPDHVHFSITAFNCCEETNAEKLAVTIQSALYDLHELLQPAA</sequence>